<dbReference type="WBParaSite" id="RSKR_0000504200.1">
    <property type="protein sequence ID" value="RSKR_0000504200.1"/>
    <property type="gene ID" value="RSKR_0000504200"/>
</dbReference>
<accession>A0AC35TXD9</accession>
<protein>
    <submittedName>
        <fullName evidence="2">ATP synthase subunit e, mitochondrial</fullName>
    </submittedName>
</protein>
<reference evidence="2" key="1">
    <citation type="submission" date="2016-11" db="UniProtKB">
        <authorList>
            <consortium name="WormBaseParasite"/>
        </authorList>
    </citation>
    <scope>IDENTIFICATION</scope>
    <source>
        <strain evidence="2">KR3021</strain>
    </source>
</reference>
<dbReference type="Proteomes" id="UP000095286">
    <property type="component" value="Unplaced"/>
</dbReference>
<proteinExistence type="predicted"/>
<organism evidence="1 2">
    <name type="scientific">Rhabditophanes sp. KR3021</name>
    <dbReference type="NCBI Taxonomy" id="114890"/>
    <lineage>
        <taxon>Eukaryota</taxon>
        <taxon>Metazoa</taxon>
        <taxon>Ecdysozoa</taxon>
        <taxon>Nematoda</taxon>
        <taxon>Chromadorea</taxon>
        <taxon>Rhabditida</taxon>
        <taxon>Tylenchina</taxon>
        <taxon>Panagrolaimomorpha</taxon>
        <taxon>Strongyloidoidea</taxon>
        <taxon>Alloionematidae</taxon>
        <taxon>Rhabditophanes</taxon>
    </lineage>
</organism>
<evidence type="ECO:0000313" key="2">
    <source>
        <dbReference type="WBParaSite" id="RSKR_0000504200.1"/>
    </source>
</evidence>
<name>A0AC35TXD9_9BILA</name>
<sequence>MTPPFPRHPNTVVLAEPLAVSPLIRASRWGALGLGILWGAYRLRSIREYHADIREWEHEKAVVKAEEATKQKKWAAKDEMRYLMKVVNIPFEEGVSQFGVADLYRED</sequence>
<evidence type="ECO:0000313" key="1">
    <source>
        <dbReference type="Proteomes" id="UP000095286"/>
    </source>
</evidence>